<comment type="caution">
    <text evidence="1">The sequence shown here is derived from an EMBL/GenBank/DDBJ whole genome shotgun (WGS) entry which is preliminary data.</text>
</comment>
<protein>
    <submittedName>
        <fullName evidence="1">Uncharacterized protein</fullName>
    </submittedName>
</protein>
<accession>A0A015L3Z3</accession>
<gene>
    <name evidence="1" type="ORF">RirG_117210</name>
</gene>
<proteinExistence type="predicted"/>
<sequence length="90" mass="10148">MGLSSDEAWLCMPCPVASTGYILCDDCGTAKDWKDWRFKCGNENHKFYEYPAEDLDFIHALGSAMSLKAHSPEKRRVVMKIINKISGSQC</sequence>
<dbReference type="EMBL" id="JEMT01017988">
    <property type="protein sequence ID" value="EXX67131.1"/>
    <property type="molecule type" value="Genomic_DNA"/>
</dbReference>
<reference evidence="1 2" key="1">
    <citation type="submission" date="2014-02" db="EMBL/GenBank/DDBJ databases">
        <title>Single nucleus genome sequencing reveals high similarity among nuclei of an endomycorrhizal fungus.</title>
        <authorList>
            <person name="Lin K."/>
            <person name="Geurts R."/>
            <person name="Zhang Z."/>
            <person name="Limpens E."/>
            <person name="Saunders D.G."/>
            <person name="Mu D."/>
            <person name="Pang E."/>
            <person name="Cao H."/>
            <person name="Cha H."/>
            <person name="Lin T."/>
            <person name="Zhou Q."/>
            <person name="Shang Y."/>
            <person name="Li Y."/>
            <person name="Ivanov S."/>
            <person name="Sharma T."/>
            <person name="Velzen R.V."/>
            <person name="Ruijter N.D."/>
            <person name="Aanen D.K."/>
            <person name="Win J."/>
            <person name="Kamoun S."/>
            <person name="Bisseling T."/>
            <person name="Huang S."/>
        </authorList>
    </citation>
    <scope>NUCLEOTIDE SEQUENCE [LARGE SCALE GENOMIC DNA]</scope>
    <source>
        <strain evidence="2">DAOM197198w</strain>
    </source>
</reference>
<keyword evidence="2" id="KW-1185">Reference proteome</keyword>
<organism evidence="1 2">
    <name type="scientific">Rhizophagus irregularis (strain DAOM 197198w)</name>
    <name type="common">Glomus intraradices</name>
    <dbReference type="NCBI Taxonomy" id="1432141"/>
    <lineage>
        <taxon>Eukaryota</taxon>
        <taxon>Fungi</taxon>
        <taxon>Fungi incertae sedis</taxon>
        <taxon>Mucoromycota</taxon>
        <taxon>Glomeromycotina</taxon>
        <taxon>Glomeromycetes</taxon>
        <taxon>Glomerales</taxon>
        <taxon>Glomeraceae</taxon>
        <taxon>Rhizophagus</taxon>
    </lineage>
</organism>
<evidence type="ECO:0000313" key="2">
    <source>
        <dbReference type="Proteomes" id="UP000022910"/>
    </source>
</evidence>
<evidence type="ECO:0000313" key="1">
    <source>
        <dbReference type="EMBL" id="EXX67131.1"/>
    </source>
</evidence>
<dbReference type="AlphaFoldDB" id="A0A015L3Z3"/>
<dbReference type="Proteomes" id="UP000022910">
    <property type="component" value="Unassembled WGS sequence"/>
</dbReference>
<name>A0A015L3Z3_RHIIW</name>